<evidence type="ECO:0000256" key="1">
    <source>
        <dbReference type="SAM" id="MobiDB-lite"/>
    </source>
</evidence>
<dbReference type="Proteomes" id="UP001527925">
    <property type="component" value="Unassembled WGS sequence"/>
</dbReference>
<evidence type="ECO:0000313" key="3">
    <source>
        <dbReference type="Proteomes" id="UP001527925"/>
    </source>
</evidence>
<feature type="compositionally biased region" description="Low complexity" evidence="1">
    <location>
        <begin position="783"/>
        <end position="794"/>
    </location>
</feature>
<feature type="region of interest" description="Disordered" evidence="1">
    <location>
        <begin position="87"/>
        <end position="158"/>
    </location>
</feature>
<proteinExistence type="predicted"/>
<dbReference type="EMBL" id="JADGIZ020000043">
    <property type="protein sequence ID" value="KAL2913679.1"/>
    <property type="molecule type" value="Genomic_DNA"/>
</dbReference>
<reference evidence="2 3" key="1">
    <citation type="submission" date="2023-09" db="EMBL/GenBank/DDBJ databases">
        <title>Pangenome analysis of Batrachochytrium dendrobatidis and related Chytrids.</title>
        <authorList>
            <person name="Yacoub M.N."/>
            <person name="Stajich J.E."/>
            <person name="James T.Y."/>
        </authorList>
    </citation>
    <scope>NUCLEOTIDE SEQUENCE [LARGE SCALE GENOMIC DNA]</scope>
    <source>
        <strain evidence="2 3">JEL0888</strain>
    </source>
</reference>
<sequence length="845" mass="91312">MAASWPAKRAHLTSDSQASLADDADAPAAAWDAKAAVLARPALPRVAAGLDVDLDASDITDALHTLGGEADAAKAPAVGLNAAKTHATVGDAGPRDSSLTLLPSVEPTPRTSQWASESVPSQPGASDASAANTSAAIASADNDSGPFDQRAGDAADAKQDHASRACVSLAAVGLHEPLQSGVEPLGHSASIPRALASFAGDLSASSSAYDASHEPLDGTAASAACSPRPCPPSKKINLAVAKRLAVHLLNLRLSDADATLGGLPAISSATCPDSHREAASHVYAQVHGAIASAIATAQHRRDAAATEHLLAVLHDVFQFMATRGLVLPHALTLKTADLMRHSAFLARAVASVLSHIPKPEWDERCHDWALTSYILSLPPRVVAAESRIASCVYELLARSFVSPKKIENEVTAMVRAVAETETMPDGSPLPPQTRTKLLRWTRLRLRFEETWRWYVRVLDVSDWSSPALSMDLMLVKTNAVELLNSIMILARVYGEFQYAWFQFETAPVGLLDMDAFVTTMAVCREAYNECIDDADARSVWEARAWVVYGKSLETKRHTPTLYAPFMLELVGLVTSIEDLSVRFTHLDRIYRDMQSDCRPDFFPIGEPLVRALVQQCWDHVALHVRLPEWRAVFQRIFEIYGLRRLQDDRARQMLKHALALAGPDEAAAVAKRLREVRRPFLSPETLVMLLQVCTVSGSLDEFQRLNRDLHERKSRASSVAEGETMRRSGSSLESGSDDEDADEYAARVKKGFADYLSNYIISTGGGVLPQPGPSEVADAGRPLTHSRTSSLSLKSKNKTPASDKRHGDLPASLGTASAYGYEWTDKVVSHLVEPVELALIDTLGL</sequence>
<feature type="compositionally biased region" description="Low complexity" evidence="1">
    <location>
        <begin position="13"/>
        <end position="26"/>
    </location>
</feature>
<keyword evidence="3" id="KW-1185">Reference proteome</keyword>
<feature type="region of interest" description="Disordered" evidence="1">
    <location>
        <begin position="767"/>
        <end position="811"/>
    </location>
</feature>
<feature type="compositionally biased region" description="Low complexity" evidence="1">
    <location>
        <begin position="125"/>
        <end position="144"/>
    </location>
</feature>
<accession>A0ABR4N2F8</accession>
<comment type="caution">
    <text evidence="2">The sequence shown here is derived from an EMBL/GenBank/DDBJ whole genome shotgun (WGS) entry which is preliminary data.</text>
</comment>
<feature type="region of interest" description="Disordered" evidence="1">
    <location>
        <begin position="1"/>
        <end position="26"/>
    </location>
</feature>
<evidence type="ECO:0000313" key="2">
    <source>
        <dbReference type="EMBL" id="KAL2913679.1"/>
    </source>
</evidence>
<feature type="compositionally biased region" description="Polar residues" evidence="1">
    <location>
        <begin position="109"/>
        <end position="124"/>
    </location>
</feature>
<protein>
    <submittedName>
        <fullName evidence="2">Uncharacterized protein</fullName>
    </submittedName>
</protein>
<name>A0ABR4N2F8_9FUNG</name>
<gene>
    <name evidence="2" type="ORF">HK105_206839</name>
</gene>
<organism evidence="2 3">
    <name type="scientific">Polyrhizophydium stewartii</name>
    <dbReference type="NCBI Taxonomy" id="2732419"/>
    <lineage>
        <taxon>Eukaryota</taxon>
        <taxon>Fungi</taxon>
        <taxon>Fungi incertae sedis</taxon>
        <taxon>Chytridiomycota</taxon>
        <taxon>Chytridiomycota incertae sedis</taxon>
        <taxon>Chytridiomycetes</taxon>
        <taxon>Rhizophydiales</taxon>
        <taxon>Rhizophydiales incertae sedis</taxon>
        <taxon>Polyrhizophydium</taxon>
    </lineage>
</organism>
<feature type="region of interest" description="Disordered" evidence="1">
    <location>
        <begin position="710"/>
        <end position="740"/>
    </location>
</feature>